<dbReference type="Pfam" id="PF05163">
    <property type="entry name" value="DinB"/>
    <property type="match status" value="1"/>
</dbReference>
<dbReference type="Proteomes" id="UP000198757">
    <property type="component" value="Unassembled WGS sequence"/>
</dbReference>
<protein>
    <submittedName>
        <fullName evidence="4">Uncharacterized damage-inducible protein DinB (Forms a four-helix bundle)</fullName>
    </submittedName>
</protein>
<dbReference type="RefSeq" id="WP_090392245.1">
    <property type="nucleotide sequence ID" value="NZ_FMZO01000016.1"/>
</dbReference>
<keyword evidence="2 3" id="KW-0479">Metal-binding</keyword>
<dbReference type="SUPFAM" id="SSF109854">
    <property type="entry name" value="DinB/YfiT-like putative metalloenzymes"/>
    <property type="match status" value="1"/>
</dbReference>
<dbReference type="OrthoDB" id="119432at2"/>
<dbReference type="InterPro" id="IPR007837">
    <property type="entry name" value="DinB"/>
</dbReference>
<proteinExistence type="inferred from homology"/>
<sequence length="165" mass="19159">MTRLEILKKDFENEVLTTRKFLNIVPEDKWDWKPHPKSMNLMQLTTHIAELPGWPAMVFDTSELDFAAFPYQPTVVKDRKELLEIFEREVEKAGKYLNDPENEKKLDDTWTLREGDTVYGVNPKLDVVRMSINQTVHHRAQLGVFLRLLDVPIPGSYGPSADESF</sequence>
<accession>A0A1G6YPP6</accession>
<evidence type="ECO:0000256" key="3">
    <source>
        <dbReference type="PIRSR" id="PIRSR607837-1"/>
    </source>
</evidence>
<dbReference type="AlphaFoldDB" id="A0A1G6YPP6"/>
<dbReference type="GO" id="GO:0046872">
    <property type="term" value="F:metal ion binding"/>
    <property type="evidence" value="ECO:0007669"/>
    <property type="project" value="UniProtKB-KW"/>
</dbReference>
<keyword evidence="5" id="KW-1185">Reference proteome</keyword>
<evidence type="ECO:0000313" key="5">
    <source>
        <dbReference type="Proteomes" id="UP000198757"/>
    </source>
</evidence>
<dbReference type="EMBL" id="FMZO01000016">
    <property type="protein sequence ID" value="SDD92369.1"/>
    <property type="molecule type" value="Genomic_DNA"/>
</dbReference>
<feature type="binding site" evidence="3">
    <location>
        <position position="47"/>
    </location>
    <ligand>
        <name>a divalent metal cation</name>
        <dbReference type="ChEBI" id="CHEBI:60240"/>
    </ligand>
</feature>
<feature type="binding site" evidence="3">
    <location>
        <position position="138"/>
    </location>
    <ligand>
        <name>a divalent metal cation</name>
        <dbReference type="ChEBI" id="CHEBI:60240"/>
    </ligand>
</feature>
<organism evidence="4 5">
    <name type="scientific">Niabella drilacis (strain DSM 25811 / CCM 8410 / CCUG 62505 / LMG 26954 / E90)</name>
    <dbReference type="NCBI Taxonomy" id="1285928"/>
    <lineage>
        <taxon>Bacteria</taxon>
        <taxon>Pseudomonadati</taxon>
        <taxon>Bacteroidota</taxon>
        <taxon>Chitinophagia</taxon>
        <taxon>Chitinophagales</taxon>
        <taxon>Chitinophagaceae</taxon>
        <taxon>Niabella</taxon>
    </lineage>
</organism>
<comment type="similarity">
    <text evidence="1">Belongs to the DinB family.</text>
</comment>
<gene>
    <name evidence="4" type="ORF">SAMN04487894_11653</name>
</gene>
<evidence type="ECO:0000313" key="4">
    <source>
        <dbReference type="EMBL" id="SDD92369.1"/>
    </source>
</evidence>
<reference evidence="5" key="1">
    <citation type="submission" date="2016-10" db="EMBL/GenBank/DDBJ databases">
        <authorList>
            <person name="Varghese N."/>
            <person name="Submissions S."/>
        </authorList>
    </citation>
    <scope>NUCLEOTIDE SEQUENCE [LARGE SCALE GENOMIC DNA]</scope>
    <source>
        <strain evidence="5">DSM 25811 / CCM 8410 / LMG 26954 / E90</strain>
    </source>
</reference>
<dbReference type="Gene3D" id="1.20.120.450">
    <property type="entry name" value="dinb family like domain"/>
    <property type="match status" value="1"/>
</dbReference>
<dbReference type="STRING" id="1285928.SAMN04487894_11653"/>
<dbReference type="InterPro" id="IPR034660">
    <property type="entry name" value="DinB/YfiT-like"/>
</dbReference>
<evidence type="ECO:0000256" key="1">
    <source>
        <dbReference type="ARBA" id="ARBA00008635"/>
    </source>
</evidence>
<name>A0A1G6YPP6_NIADE</name>
<evidence type="ECO:0000256" key="2">
    <source>
        <dbReference type="ARBA" id="ARBA00022723"/>
    </source>
</evidence>